<feature type="transmembrane region" description="Helical" evidence="1">
    <location>
        <begin position="9"/>
        <end position="29"/>
    </location>
</feature>
<keyword evidence="1" id="KW-0812">Transmembrane</keyword>
<comment type="caution">
    <text evidence="2">The sequence shown here is derived from an EMBL/GenBank/DDBJ whole genome shotgun (WGS) entry which is preliminary data.</text>
</comment>
<dbReference type="Proteomes" id="UP000245535">
    <property type="component" value="Unassembled WGS sequence"/>
</dbReference>
<keyword evidence="3" id="KW-1185">Reference proteome</keyword>
<evidence type="ECO:0000256" key="1">
    <source>
        <dbReference type="SAM" id="Phobius"/>
    </source>
</evidence>
<dbReference type="AlphaFoldDB" id="A0A315Z4G2"/>
<gene>
    <name evidence="2" type="ORF">BC781_10843</name>
</gene>
<organism evidence="2 3">
    <name type="scientific">Sediminitomix flava</name>
    <dbReference type="NCBI Taxonomy" id="379075"/>
    <lineage>
        <taxon>Bacteria</taxon>
        <taxon>Pseudomonadati</taxon>
        <taxon>Bacteroidota</taxon>
        <taxon>Cytophagia</taxon>
        <taxon>Cytophagales</taxon>
        <taxon>Flammeovirgaceae</taxon>
        <taxon>Sediminitomix</taxon>
    </lineage>
</organism>
<name>A0A315Z4G2_SEDFL</name>
<reference evidence="2 3" key="1">
    <citation type="submission" date="2018-03" db="EMBL/GenBank/DDBJ databases">
        <title>Genomic Encyclopedia of Archaeal and Bacterial Type Strains, Phase II (KMG-II): from individual species to whole genera.</title>
        <authorList>
            <person name="Goeker M."/>
        </authorList>
    </citation>
    <scope>NUCLEOTIDE SEQUENCE [LARGE SCALE GENOMIC DNA]</scope>
    <source>
        <strain evidence="2 3">DSM 28229</strain>
    </source>
</reference>
<protein>
    <submittedName>
        <fullName evidence="2">Uncharacterized protein</fullName>
    </submittedName>
</protein>
<dbReference type="RefSeq" id="WP_109622044.1">
    <property type="nucleotide sequence ID" value="NZ_QGDO01000008.1"/>
</dbReference>
<proteinExistence type="predicted"/>
<sequence length="93" mass="10807">MIKKLFTASFYAFIAFSVLSYLSVMFSLLKSVGDPSLKPVANIGFPFKYYYQFWLRGSDSPNCGWVIENFTLDIIIIWSVTLVIYFRLKKKIV</sequence>
<dbReference type="EMBL" id="QGDO01000008">
    <property type="protein sequence ID" value="PWJ37908.1"/>
    <property type="molecule type" value="Genomic_DNA"/>
</dbReference>
<keyword evidence="1" id="KW-0472">Membrane</keyword>
<evidence type="ECO:0000313" key="2">
    <source>
        <dbReference type="EMBL" id="PWJ37908.1"/>
    </source>
</evidence>
<feature type="transmembrane region" description="Helical" evidence="1">
    <location>
        <begin position="70"/>
        <end position="88"/>
    </location>
</feature>
<evidence type="ECO:0000313" key="3">
    <source>
        <dbReference type="Proteomes" id="UP000245535"/>
    </source>
</evidence>
<keyword evidence="1" id="KW-1133">Transmembrane helix</keyword>
<accession>A0A315Z4G2</accession>
<dbReference type="OrthoDB" id="1453845at2"/>